<feature type="compositionally biased region" description="Polar residues" evidence="1">
    <location>
        <begin position="257"/>
        <end position="269"/>
    </location>
</feature>
<protein>
    <submittedName>
        <fullName evidence="3">Uncharacterized protein</fullName>
    </submittedName>
</protein>
<reference evidence="3" key="2">
    <citation type="submission" date="2014-02" db="EMBL/GenBank/DDBJ databases">
        <title>Complete DNA sequence of /Kuraishia capsulata/ illustrates novel genomic features among budding yeasts (/Saccharomycotina/).</title>
        <authorList>
            <person name="Morales L."/>
            <person name="Noel B."/>
            <person name="Porcel B."/>
            <person name="Marcet-Houben M."/>
            <person name="Hullo M-F."/>
            <person name="Sacerdot C."/>
            <person name="Tekaia F."/>
            <person name="Leh-Louis V."/>
            <person name="Despons L."/>
            <person name="Khanna V."/>
            <person name="Aury J-M."/>
            <person name="Barbe V."/>
            <person name="Couloux A."/>
            <person name="Labadie K."/>
            <person name="Pelletier E."/>
            <person name="Souciet J-L."/>
            <person name="Boekhout T."/>
            <person name="Gabaldon T."/>
            <person name="Wincker P."/>
            <person name="Dujon B."/>
        </authorList>
    </citation>
    <scope>NUCLEOTIDE SEQUENCE</scope>
    <source>
        <strain evidence="3">CBS 1993</strain>
    </source>
</reference>
<evidence type="ECO:0000313" key="4">
    <source>
        <dbReference type="Proteomes" id="UP000019384"/>
    </source>
</evidence>
<organism evidence="3 4">
    <name type="scientific">Kuraishia capsulata CBS 1993</name>
    <dbReference type="NCBI Taxonomy" id="1382522"/>
    <lineage>
        <taxon>Eukaryota</taxon>
        <taxon>Fungi</taxon>
        <taxon>Dikarya</taxon>
        <taxon>Ascomycota</taxon>
        <taxon>Saccharomycotina</taxon>
        <taxon>Pichiomycetes</taxon>
        <taxon>Pichiales</taxon>
        <taxon>Pichiaceae</taxon>
        <taxon>Kuraishia</taxon>
    </lineage>
</organism>
<proteinExistence type="predicted"/>
<sequence>MSLIRRRQGLANQPVFLKGSGLQIANLVEAPELPDQVSTFSSVKRSIDEEDDRYALLELFRDSKNQAANSDKLLVSRPESQHKFIDGIVPLASMMLVIVTLFALYTVHREYTKRKIKIKEMTLAEKFEDQGNTRGQEMDNNHFSARLTPSPQRLLVPDRSPRQELLSEHLPQLPQSAARSAFETNRAKIGNDMFTHLPASITAYPTALEVSPIKTTHESATKKEEVKKSESGKWLKTHLYNIISSPKSWGKGGSPSTNHQPELSGTSSRLSKLGEQPAILNFFGQSQSASPFNLGFTPNGTPMPQMRNSPLRAHSALRFEPNKSKFSIEELSFLYPREVISDIEGNVNVSALATILPTTPEHFSTAEEAELAIYEIQETLMSRSSLQRPNMVMFNVARNLAVVRLIYISLGMDRNENPNIFLRAYHRFVEKIVESGQIFDIVQTCTAIQANALIETLVRYSLCHWSFDQTARIQLQSQNIDCWKLIQIPRSRAFRILTLMTLYGFKQDILKEALLRMCGSTNTHNLFSILLEVEPLTHDPATFEIFQEMKTKLRNYHKGCCISKQNLVSARSLSMSRRNTLPGSYGASLVNR</sequence>
<dbReference type="OrthoDB" id="3990816at2759"/>
<keyword evidence="2" id="KW-1133">Transmembrane helix</keyword>
<reference evidence="3" key="1">
    <citation type="submission" date="2013-12" db="EMBL/GenBank/DDBJ databases">
        <authorList>
            <person name="Genoscope - CEA"/>
        </authorList>
    </citation>
    <scope>NUCLEOTIDE SEQUENCE</scope>
    <source>
        <strain evidence="3">CBS 1993</strain>
    </source>
</reference>
<evidence type="ECO:0000313" key="3">
    <source>
        <dbReference type="EMBL" id="CDK24814.1"/>
    </source>
</evidence>
<name>W6MFV0_9ASCO</name>
<gene>
    <name evidence="3" type="ORF">KUCA_T00000781001</name>
</gene>
<dbReference type="Proteomes" id="UP000019384">
    <property type="component" value="Unassembled WGS sequence"/>
</dbReference>
<keyword evidence="4" id="KW-1185">Reference proteome</keyword>
<dbReference type="RefSeq" id="XP_022456829.1">
    <property type="nucleotide sequence ID" value="XM_022605353.1"/>
</dbReference>
<feature type="region of interest" description="Disordered" evidence="1">
    <location>
        <begin position="246"/>
        <end position="269"/>
    </location>
</feature>
<keyword evidence="2" id="KW-0472">Membrane</keyword>
<evidence type="ECO:0000256" key="2">
    <source>
        <dbReference type="SAM" id="Phobius"/>
    </source>
</evidence>
<keyword evidence="2" id="KW-0812">Transmembrane</keyword>
<dbReference type="EMBL" id="HG793125">
    <property type="protein sequence ID" value="CDK24814.1"/>
    <property type="molecule type" value="Genomic_DNA"/>
</dbReference>
<feature type="transmembrane region" description="Helical" evidence="2">
    <location>
        <begin position="84"/>
        <end position="105"/>
    </location>
</feature>
<dbReference type="AlphaFoldDB" id="W6MFV0"/>
<accession>W6MFV0</accession>
<evidence type="ECO:0000256" key="1">
    <source>
        <dbReference type="SAM" id="MobiDB-lite"/>
    </source>
</evidence>
<dbReference type="GeneID" id="34518217"/>
<dbReference type="HOGENOM" id="CLU_460836_0_0_1"/>